<keyword evidence="11" id="KW-0511">Multifunctional enzyme</keyword>
<accession>C7R4J1</accession>
<evidence type="ECO:0000256" key="4">
    <source>
        <dbReference type="ARBA" id="ARBA00009463"/>
    </source>
</evidence>
<dbReference type="CDD" id="cd06558">
    <property type="entry name" value="crotonase-like"/>
    <property type="match status" value="1"/>
</dbReference>
<evidence type="ECO:0000256" key="3">
    <source>
        <dbReference type="ARBA" id="ARBA00007005"/>
    </source>
</evidence>
<comment type="pathway">
    <text evidence="1">Lipid metabolism; fatty acid beta-oxidation.</text>
</comment>
<evidence type="ECO:0000256" key="11">
    <source>
        <dbReference type="ARBA" id="ARBA00023268"/>
    </source>
</evidence>
<dbReference type="InterPro" id="IPR001753">
    <property type="entry name" value="Enoyl-CoA_hydra/iso"/>
</dbReference>
<proteinExistence type="inferred from homology"/>
<dbReference type="RefSeq" id="WP_015771676.1">
    <property type="nucleotide sequence ID" value="NC_013174.1"/>
</dbReference>
<dbReference type="InterPro" id="IPR006108">
    <property type="entry name" value="3HC_DH_C"/>
</dbReference>
<keyword evidence="16" id="KW-1185">Reference proteome</keyword>
<evidence type="ECO:0000256" key="7">
    <source>
        <dbReference type="ARBA" id="ARBA00023002"/>
    </source>
</evidence>
<dbReference type="Gene3D" id="1.10.1040.10">
    <property type="entry name" value="N-(1-d-carboxylethyl)-l-norvaline Dehydrogenase, domain 2"/>
    <property type="match status" value="2"/>
</dbReference>
<dbReference type="AlphaFoldDB" id="C7R4J1"/>
<reference evidence="15 16" key="1">
    <citation type="journal article" date="2009" name="Stand. Genomic Sci.">
        <title>Complete genome sequence of Jonesia denitrificans type strain (Prevot 55134).</title>
        <authorList>
            <person name="Pukall R."/>
            <person name="Gehrich-Schroter G."/>
            <person name="Lapidus A."/>
            <person name="Nolan M."/>
            <person name="Glavina Del Rio T."/>
            <person name="Lucas S."/>
            <person name="Chen F."/>
            <person name="Tice H."/>
            <person name="Pitluck S."/>
            <person name="Cheng J.F."/>
            <person name="Copeland A."/>
            <person name="Saunders E."/>
            <person name="Brettin T."/>
            <person name="Detter J.C."/>
            <person name="Bruce D."/>
            <person name="Goodwin L."/>
            <person name="Pati A."/>
            <person name="Ivanova N."/>
            <person name="Mavromatis K."/>
            <person name="Ovchinnikova G."/>
            <person name="Chen A."/>
            <person name="Palaniappan K."/>
            <person name="Land M."/>
            <person name="Hauser L."/>
            <person name="Chang Y.J."/>
            <person name="Jeffries C.D."/>
            <person name="Chain P."/>
            <person name="Goker M."/>
            <person name="Bristow J."/>
            <person name="Eisen J.A."/>
            <person name="Markowitz V."/>
            <person name="Hugenholtz P."/>
            <person name="Kyrpides N.C."/>
            <person name="Klenk H.P."/>
            <person name="Han C."/>
        </authorList>
    </citation>
    <scope>NUCLEOTIDE SEQUENCE [LARGE SCALE GENOMIC DNA]</scope>
    <source>
        <strain evidence="16">ATCC 14870 / DSM 20603 / BCRC 15368 / CIP 55.134 / JCM 11481 / NBRC 15587 / NCTC 10816 / Prevot 55134</strain>
    </source>
</reference>
<dbReference type="Gene3D" id="3.90.226.10">
    <property type="entry name" value="2-enoyl-CoA Hydratase, Chain A, domain 1"/>
    <property type="match status" value="1"/>
</dbReference>
<dbReference type="GO" id="GO:0006635">
    <property type="term" value="P:fatty acid beta-oxidation"/>
    <property type="evidence" value="ECO:0007669"/>
    <property type="project" value="UniProtKB-UniPathway"/>
</dbReference>
<keyword evidence="6" id="KW-0442">Lipid degradation</keyword>
<gene>
    <name evidence="15" type="ordered locus">Jden_1395</name>
</gene>
<evidence type="ECO:0000313" key="15">
    <source>
        <dbReference type="EMBL" id="ACV09048.1"/>
    </source>
</evidence>
<dbReference type="FunFam" id="3.40.50.720:FF:000009">
    <property type="entry name" value="Fatty oxidation complex, alpha subunit"/>
    <property type="match status" value="1"/>
</dbReference>
<feature type="domain" description="3-hydroxyacyl-CoA dehydrogenase NAD binding" evidence="14">
    <location>
        <begin position="324"/>
        <end position="502"/>
    </location>
</feature>
<dbReference type="InterPro" id="IPR006176">
    <property type="entry name" value="3-OHacyl-CoA_DH_NAD-bd"/>
</dbReference>
<evidence type="ECO:0000256" key="8">
    <source>
        <dbReference type="ARBA" id="ARBA00023027"/>
    </source>
</evidence>
<dbReference type="GO" id="GO:0016509">
    <property type="term" value="F:long-chain (3S)-3-hydroxyacyl-CoA dehydrogenase (NAD+) activity"/>
    <property type="evidence" value="ECO:0007669"/>
    <property type="project" value="TreeGrafter"/>
</dbReference>
<protein>
    <submittedName>
        <fullName evidence="15">3-hydroxyacyl-CoA dehydrogenase NAD-binding</fullName>
    </submittedName>
</protein>
<comment type="similarity">
    <text evidence="3">In the central section; belongs to the 3-hydroxyacyl-CoA dehydrogenase family.</text>
</comment>
<dbReference type="SUPFAM" id="SSF52096">
    <property type="entry name" value="ClpP/crotonase"/>
    <property type="match status" value="1"/>
</dbReference>
<evidence type="ECO:0000256" key="12">
    <source>
        <dbReference type="ARBA" id="ARBA00049556"/>
    </source>
</evidence>
<keyword evidence="10" id="KW-0456">Lyase</keyword>
<feature type="domain" description="3-hydroxyacyl-CoA dehydrogenase C-terminal" evidence="13">
    <location>
        <begin position="505"/>
        <end position="585"/>
    </location>
</feature>
<dbReference type="Pfam" id="PF00725">
    <property type="entry name" value="3HCDH"/>
    <property type="match status" value="1"/>
</dbReference>
<dbReference type="InterPro" id="IPR013328">
    <property type="entry name" value="6PGD_dom2"/>
</dbReference>
<comment type="catalytic activity">
    <reaction evidence="12">
        <text>a (3S)-3-hydroxyacyl-CoA + NAD(+) = a 3-oxoacyl-CoA + NADH + H(+)</text>
        <dbReference type="Rhea" id="RHEA:22432"/>
        <dbReference type="ChEBI" id="CHEBI:15378"/>
        <dbReference type="ChEBI" id="CHEBI:57318"/>
        <dbReference type="ChEBI" id="CHEBI:57540"/>
        <dbReference type="ChEBI" id="CHEBI:57945"/>
        <dbReference type="ChEBI" id="CHEBI:90726"/>
        <dbReference type="EC" id="1.1.1.35"/>
    </reaction>
</comment>
<keyword evidence="9" id="KW-0443">Lipid metabolism</keyword>
<dbReference type="InterPro" id="IPR008927">
    <property type="entry name" value="6-PGluconate_DH-like_C_sf"/>
</dbReference>
<keyword evidence="5" id="KW-0276">Fatty acid metabolism</keyword>
<dbReference type="STRING" id="471856.Jden_1395"/>
<evidence type="ECO:0000259" key="14">
    <source>
        <dbReference type="Pfam" id="PF02737"/>
    </source>
</evidence>
<evidence type="ECO:0000256" key="5">
    <source>
        <dbReference type="ARBA" id="ARBA00022832"/>
    </source>
</evidence>
<evidence type="ECO:0000256" key="1">
    <source>
        <dbReference type="ARBA" id="ARBA00005005"/>
    </source>
</evidence>
<keyword evidence="8" id="KW-0520">NAD</keyword>
<evidence type="ECO:0000259" key="13">
    <source>
        <dbReference type="Pfam" id="PF00725"/>
    </source>
</evidence>
<dbReference type="PANTHER" id="PTHR43612">
    <property type="entry name" value="TRIFUNCTIONAL ENZYME SUBUNIT ALPHA"/>
    <property type="match status" value="1"/>
</dbReference>
<organism evidence="15 16">
    <name type="scientific">Jonesia denitrificans (strain ATCC 14870 / DSM 20603 / BCRC 15368 / CIP 55.134 / JCM 11481 / NBRC 15587 / NCTC 10816 / Prevot 55134)</name>
    <name type="common">Listeria denitrificans</name>
    <dbReference type="NCBI Taxonomy" id="471856"/>
    <lineage>
        <taxon>Bacteria</taxon>
        <taxon>Bacillati</taxon>
        <taxon>Actinomycetota</taxon>
        <taxon>Actinomycetes</taxon>
        <taxon>Micrococcales</taxon>
        <taxon>Jonesiaceae</taxon>
        <taxon>Jonesia</taxon>
    </lineage>
</organism>
<comment type="pathway">
    <text evidence="2">Lipid metabolism; butanoate metabolism.</text>
</comment>
<evidence type="ECO:0000313" key="16">
    <source>
        <dbReference type="Proteomes" id="UP000000628"/>
    </source>
</evidence>
<dbReference type="Pfam" id="PF00378">
    <property type="entry name" value="ECH_1"/>
    <property type="match status" value="1"/>
</dbReference>
<dbReference type="Proteomes" id="UP000000628">
    <property type="component" value="Chromosome"/>
</dbReference>
<evidence type="ECO:0000256" key="6">
    <source>
        <dbReference type="ARBA" id="ARBA00022963"/>
    </source>
</evidence>
<dbReference type="GO" id="GO:0004300">
    <property type="term" value="F:enoyl-CoA hydratase activity"/>
    <property type="evidence" value="ECO:0007669"/>
    <property type="project" value="TreeGrafter"/>
</dbReference>
<keyword evidence="7" id="KW-0560">Oxidoreductase</keyword>
<dbReference type="KEGG" id="jde:Jden_1395"/>
<dbReference type="UniPathway" id="UPA00659"/>
<dbReference type="GO" id="GO:0070403">
    <property type="term" value="F:NAD+ binding"/>
    <property type="evidence" value="ECO:0007669"/>
    <property type="project" value="InterPro"/>
</dbReference>
<dbReference type="SUPFAM" id="SSF48179">
    <property type="entry name" value="6-phosphogluconate dehydrogenase C-terminal domain-like"/>
    <property type="match status" value="2"/>
</dbReference>
<dbReference type="Pfam" id="PF02737">
    <property type="entry name" value="3HCDH_N"/>
    <property type="match status" value="1"/>
</dbReference>
<evidence type="ECO:0000256" key="10">
    <source>
        <dbReference type="ARBA" id="ARBA00023239"/>
    </source>
</evidence>
<comment type="similarity">
    <text evidence="4">Belongs to the 3-hydroxyacyl-CoA dehydrogenase family.</text>
</comment>
<dbReference type="eggNOG" id="COG1250">
    <property type="taxonomic scope" value="Bacteria"/>
</dbReference>
<evidence type="ECO:0000256" key="2">
    <source>
        <dbReference type="ARBA" id="ARBA00005086"/>
    </source>
</evidence>
<dbReference type="PANTHER" id="PTHR43612:SF3">
    <property type="entry name" value="TRIFUNCTIONAL ENZYME SUBUNIT ALPHA, MITOCHONDRIAL"/>
    <property type="match status" value="1"/>
</dbReference>
<dbReference type="Gene3D" id="3.40.50.720">
    <property type="entry name" value="NAD(P)-binding Rossmann-like Domain"/>
    <property type="match status" value="1"/>
</dbReference>
<dbReference type="eggNOG" id="COG1024">
    <property type="taxonomic scope" value="Bacteria"/>
</dbReference>
<dbReference type="InterPro" id="IPR050136">
    <property type="entry name" value="FA_oxidation_alpha_subunit"/>
</dbReference>
<sequence>MNEVITYAHTRDINLPGNAGTLALITLDNGKDHTKPTTLGVQGMRNIHDAVNTARTRASNGEIVAVAITGKPYVFAAGADLKGVSLVATHDEARALGTNGHNTLRILGEMTVPTFAFINGAALGGGLEVALNCTHRTLSTDVNALALPETGLGLIPGWGGTYLLPRLVGIEHAISIIIDHPARNRRLRAKEAHTLGLVDVLLEPADFLEQSLAWAAQVITGDITVSRRPLDNDEQWAAALSRGFAQLDATVNHARPAPYRALELLALGPHISRDEGFTAEDDALADLIMTDEFRASIYAFHAVNAAKRPKGAPDSAHAVPLTGVGIVGAGLMAAQIAVTIAQRVDAPIIMRDLDEEKVAHGMEHVHSTLDKLVQQGRLSEQRARTIGQRVTGTTDITQFTSCSLIIEAVTEIMSVKKQVFAELEHIVSPQTIFATNTSALSITQMSAHLKHPERVVGIHFFNPVAKMPLVEVISTPTTSKEALATAFALVKDLRKTAILAHDRPGFIVNRLLVLLMGTVIKAVEQGTDLHVADQALTPLGLPMPPFALFDLVGPAVGLHVLTSLREELGDRFARSPGLERIVADGTRVVDNDPSRLGPPHVSDRLTTYFGGGDHPRHEQEVLDLVLTALTKEIGMMLDEGVAQDATDIDVAMILGAGWPFALGGITPYLDRTGYTERYLGRRLHEPGVASVPSS</sequence>
<dbReference type="InterPro" id="IPR029045">
    <property type="entry name" value="ClpP/crotonase-like_dom_sf"/>
</dbReference>
<dbReference type="HOGENOM" id="CLU_009834_16_2_11"/>
<dbReference type="EMBL" id="CP001706">
    <property type="protein sequence ID" value="ACV09048.1"/>
    <property type="molecule type" value="Genomic_DNA"/>
</dbReference>
<name>C7R4J1_JONDD</name>
<dbReference type="SUPFAM" id="SSF51735">
    <property type="entry name" value="NAD(P)-binding Rossmann-fold domains"/>
    <property type="match status" value="1"/>
</dbReference>
<dbReference type="InterPro" id="IPR036291">
    <property type="entry name" value="NAD(P)-bd_dom_sf"/>
</dbReference>
<dbReference type="OrthoDB" id="9771883at2"/>
<evidence type="ECO:0000256" key="9">
    <source>
        <dbReference type="ARBA" id="ARBA00023098"/>
    </source>
</evidence>